<reference evidence="2 3" key="1">
    <citation type="submission" date="2022-10" db="EMBL/GenBank/DDBJ databases">
        <title>Janthinobacterium sp. hw3 Genome sequencing.</title>
        <authorList>
            <person name="Park S."/>
        </authorList>
    </citation>
    <scope>NUCLEOTIDE SEQUENCE [LARGE SCALE GENOMIC DNA]</scope>
    <source>
        <strain evidence="3">hw3</strain>
    </source>
</reference>
<sequence length="124" mass="13743">MELNSREVIEAYWLHANARNWPAFATLLAADIVYELPQTRQRIRGRDACAAFNASHLDQWQIELLRLLVDGARAVSEVALTRDGETATGIAFFDIAGGQISRVVEHWPLPRAAPARPAAGVEHD</sequence>
<dbReference type="InterPro" id="IPR032710">
    <property type="entry name" value="NTF2-like_dom_sf"/>
</dbReference>
<protein>
    <submittedName>
        <fullName evidence="2">Nuclear transport factor 2 family protein</fullName>
    </submittedName>
</protein>
<gene>
    <name evidence="2" type="ORF">OIK44_20515</name>
</gene>
<evidence type="ECO:0000259" key="1">
    <source>
        <dbReference type="Pfam" id="PF12680"/>
    </source>
</evidence>
<dbReference type="InterPro" id="IPR037401">
    <property type="entry name" value="SnoaL-like"/>
</dbReference>
<feature type="domain" description="SnoaL-like" evidence="1">
    <location>
        <begin position="10"/>
        <end position="102"/>
    </location>
</feature>
<name>A0ABT5K4P7_9BURK</name>
<dbReference type="Proteomes" id="UP001221208">
    <property type="component" value="Unassembled WGS sequence"/>
</dbReference>
<organism evidence="2 3">
    <name type="scientific">Janthinobacterium fluminis</name>
    <dbReference type="NCBI Taxonomy" id="2987524"/>
    <lineage>
        <taxon>Bacteria</taxon>
        <taxon>Pseudomonadati</taxon>
        <taxon>Pseudomonadota</taxon>
        <taxon>Betaproteobacteria</taxon>
        <taxon>Burkholderiales</taxon>
        <taxon>Oxalobacteraceae</taxon>
        <taxon>Janthinobacterium</taxon>
    </lineage>
</organism>
<dbReference type="EMBL" id="JAQQXR010000009">
    <property type="protein sequence ID" value="MDC8759976.1"/>
    <property type="molecule type" value="Genomic_DNA"/>
</dbReference>
<dbReference type="Gene3D" id="3.10.450.50">
    <property type="match status" value="1"/>
</dbReference>
<proteinExistence type="predicted"/>
<keyword evidence="3" id="KW-1185">Reference proteome</keyword>
<accession>A0ABT5K4P7</accession>
<comment type="caution">
    <text evidence="2">The sequence shown here is derived from an EMBL/GenBank/DDBJ whole genome shotgun (WGS) entry which is preliminary data.</text>
</comment>
<evidence type="ECO:0000313" key="2">
    <source>
        <dbReference type="EMBL" id="MDC8759976.1"/>
    </source>
</evidence>
<dbReference type="SUPFAM" id="SSF54427">
    <property type="entry name" value="NTF2-like"/>
    <property type="match status" value="1"/>
</dbReference>
<evidence type="ECO:0000313" key="3">
    <source>
        <dbReference type="Proteomes" id="UP001221208"/>
    </source>
</evidence>
<dbReference type="RefSeq" id="WP_273673486.1">
    <property type="nucleotide sequence ID" value="NZ_JAQQXR010000009.1"/>
</dbReference>
<dbReference type="Pfam" id="PF12680">
    <property type="entry name" value="SnoaL_2"/>
    <property type="match status" value="1"/>
</dbReference>